<feature type="region of interest" description="Disordered" evidence="2">
    <location>
        <begin position="39"/>
        <end position="80"/>
    </location>
</feature>
<dbReference type="InterPro" id="IPR045351">
    <property type="entry name" value="DUF6531"/>
</dbReference>
<keyword evidence="3" id="KW-0732">Signal</keyword>
<evidence type="ECO:0000256" key="2">
    <source>
        <dbReference type="SAM" id="MobiDB-lite"/>
    </source>
</evidence>
<dbReference type="Gene3D" id="2.180.10.10">
    <property type="entry name" value="RHS repeat-associated core"/>
    <property type="match status" value="5"/>
</dbReference>
<feature type="chain" id="PRO_5014979973" evidence="3">
    <location>
        <begin position="35"/>
        <end position="2849"/>
    </location>
</feature>
<reference evidence="8" key="1">
    <citation type="submission" date="2017-09" db="EMBL/GenBank/DDBJ databases">
        <title>Depth-based differentiation of microbial function through sediment-hosted aquifers and enrichment of novel symbionts in the deep terrestrial subsurface.</title>
        <authorList>
            <person name="Probst A.J."/>
            <person name="Ladd B."/>
            <person name="Jarett J.K."/>
            <person name="Geller-Mcgrath D.E."/>
            <person name="Sieber C.M.K."/>
            <person name="Emerson J.B."/>
            <person name="Anantharaman K."/>
            <person name="Thomas B.C."/>
            <person name="Malmstrom R."/>
            <person name="Stieglmeier M."/>
            <person name="Klingl A."/>
            <person name="Woyke T."/>
            <person name="Ryan C.M."/>
            <person name="Banfield J.F."/>
        </authorList>
    </citation>
    <scope>NUCLEOTIDE SEQUENCE [LARGE SCALE GENOMIC DNA]</scope>
</reference>
<dbReference type="InterPro" id="IPR013783">
    <property type="entry name" value="Ig-like_fold"/>
</dbReference>
<dbReference type="PANTHER" id="PTHR32305">
    <property type="match status" value="1"/>
</dbReference>
<feature type="domain" description="Teneurin-like YD-shell" evidence="6">
    <location>
        <begin position="1499"/>
        <end position="1628"/>
    </location>
</feature>
<dbReference type="InterPro" id="IPR011635">
    <property type="entry name" value="CARDB"/>
</dbReference>
<feature type="domain" description="Teneurin-like YD-shell" evidence="6">
    <location>
        <begin position="1818"/>
        <end position="2017"/>
    </location>
</feature>
<dbReference type="NCBIfam" id="TIGR03696">
    <property type="entry name" value="Rhs_assc_core"/>
    <property type="match status" value="1"/>
</dbReference>
<feature type="signal peptide" evidence="3">
    <location>
        <begin position="1"/>
        <end position="34"/>
    </location>
</feature>
<evidence type="ECO:0000313" key="8">
    <source>
        <dbReference type="Proteomes" id="UP000231183"/>
    </source>
</evidence>
<dbReference type="InterPro" id="IPR031325">
    <property type="entry name" value="RHS_repeat"/>
</dbReference>
<dbReference type="Pfam" id="PF20148">
    <property type="entry name" value="DUF6531"/>
    <property type="match status" value="1"/>
</dbReference>
<dbReference type="NCBIfam" id="TIGR01643">
    <property type="entry name" value="YD_repeat_2x"/>
    <property type="match status" value="7"/>
</dbReference>
<feature type="domain" description="Teneurin-like YD-shell" evidence="6">
    <location>
        <begin position="2280"/>
        <end position="2523"/>
    </location>
</feature>
<organism evidence="7 8">
    <name type="scientific">Candidatus Magasanikbacteria bacterium CG10_big_fil_rev_8_21_14_0_10_40_10</name>
    <dbReference type="NCBI Taxonomy" id="1974648"/>
    <lineage>
        <taxon>Bacteria</taxon>
        <taxon>Candidatus Magasanikiibacteriota</taxon>
    </lineage>
</organism>
<keyword evidence="1" id="KW-0677">Repeat</keyword>
<dbReference type="InterPro" id="IPR056823">
    <property type="entry name" value="TEN-like_YD-shell"/>
</dbReference>
<feature type="domain" description="CARDB" evidence="4">
    <location>
        <begin position="791"/>
        <end position="900"/>
    </location>
</feature>
<dbReference type="Gene3D" id="2.60.40.10">
    <property type="entry name" value="Immunoglobulins"/>
    <property type="match status" value="4"/>
</dbReference>
<sequence>MRIKIYRKSSKFVLVSSLAFIVVLCATMYSAVSASQGSSQTATPYATSEPVSKTVSNRATDLDTGSTKVSDLSADSQSNSQKGDFEIISATADRADLGGGNFQYRIYDHPRAVYVDTDGKMKLRGSDWYLFDQMEKGKIQSDSNMVGYNFTVDLDKDALIQVSAGDFEFIEDEVLSSAKNGPEISRQTVNEQLVSTISNVYPNIDIRFIDSSLLRQREIVIKAKPEGITADKQVVFWEDYVLPDQAQILLGEKDYDGTNTKTKDTVLIRMPSGNTMSISPAVIFDSRFSDPIYLDRNQVALEQIVKYDSSRKKLSIGIVVDGSYLIDETKVYPLIIDPTYTICQSGSTCLTNFYLRWLNDKNLTNTQLFTGSFYSNATNPADPCYPAGPVSRHIVVKFDLSAIPSNYTIDSADLKMNYISPSYCGVDNQPLAQFSAKKIGTSWSESSITYSGIRSSLSSMSPTIYVNSSCSGNVCNWQLDTNTVKGWLNNPSSNYGLVVEPTPNWSSGSSLPSNWPTETYVFYSSRYGSGSSGPYVVINASAPGLPDLNNSYCTVDQSSVQPGGTVTGQIRIDNSGSSNASANHTHYYFYPGTSMPDSSYLLSTMSVPAISAGSYYYQNYSMTVPSNYTNGTYYVHFWLDSWNEVAESNESNTYHCNASVSVVNPTYPNLDLGGAQLDSTSVNIGGNISGYIDIINNGSVSAGSSDLSFYLSPYSSSYSSGDEIKTYYVSSIGAGNTTRVNYTYVVPSTQSTGQYYLHFFIDSDNDVSESDESDNEYHFNNPITISNPTYPDLEHTNAYLNTTQAEPGDSLSGYVDIYNSGSAIASGNYIAYYLCSSANYPSSACKIADYYVSSINAGSTYRQNYSYTIPSSITPGTYYLHFLMDYTGVVSESDENNNWAYFTNPITISNLPDFAVSSGTMTDTSYHTDGQTLTYKARIRNLGSAGSSSVNYKLVLQNQSNNSYYELTGLSPSSLNLPAGYDNSNVLLTGTIPSSIPSGQAYYKLRLELDPNNAITEADETNNNLFADNQVLIEGQNYGGNPTDDDDSDGFVNSEEKLAGTNVAGSNTYTLKDTNYHQALSIAPDIYFQNYGADPVNLRTGALELKQTIFELPGRGQPINLYRVYNSKLSDWNGRLGWGWNFSYNNFYYKDPTDASVQIYLEGNLSDSFTTSDSGATYISSKGSNGSLVNLSGTLIYRQLDGISYQFSKQLTNNLGLIEKIIDTNGNETNFTYTDANGIPLLTAIVDASGRQISLTYGNSTSELWDKIVSVSESLTGSSRIIAEMTYNTGGYLTKVKQYRYYAGATESAEYSYGYDVSGRLTTYTNPLGMIIYSEYDSSNRVIAQYEYNPRVDASGTKRKIFGLSFSSGADPEVPGSNSCMILTTYRSASDFYTDKLCFNSDNLKIFAKNGAGNIEKWTYDSQGMPATYTDRNNQTTVYQYDNLRRQINEVLPATSDWKTETGYEYSYFNRVGKKTATSTPLTGGTVVVKTNNYVINSANGNLMSETDSMGFSQTYTYDTFGNPLTFMDKNGKTTTYQYDANGNYRLKESITTHDADGNSVAVEENYLYDVYGNLNSHTTPNNNIYTYVYDSRGHLRIQTNPMGDARQYVYDALGHRVNQTDELNHQIKYTYDTDLNASLLKTEAVGASQTITNSNQYDYSGNLVAQADPLSRTTTYQYDNANRVSQKSGPLDTIIYTYYSNGQIKSQINSLGQKAEYYYDSRGQLTETRQYLDAVNYISLKTIYDGFGRKIANIDANGNTTTYSYNLNDQLISVVDATGAITSYIYDKVGNKTGVLLPLAQTNAGLRNSSGQSESYQYDELNQLIKTINAQNKVSLKYYDKDGNVTKIIDRQNSDGSANSHVSQFVYDKLGRLTSITDATGAIIGYAYDKVGNKTSQTDPVSRTITYTYDEFNRLISQKDAANNLTKYNYDLAGNKTSVIFADNTSEQYTYNQINLLAKITDQLGKTEIFTYDAIGNKLSWTDKNSQTINYVYDRLNRLSAQTDPKGVAVVYNYDKNSNKLTETVNGAKITAYQYDALNQNTKITRPGNIVETYTYDKNGNLTGKTDGASQTITYTYDSLDRLTAKQLPDSANPVSYIYDNWNNLTKLSDESGVTNYVYDNNNRNTSEVKVLVSSSGGTLPSATVARAYYADGHLKTLLDASGKLLTYSYNNIGLLDKVSYGASDLAQYVYNSLNRPQTITYGNGVVGQYTYDSRQMVTKIDYSKSGKSLFAQEYQYDADGNRLSVTQDGVATTTYAYDVLGQLVGVDYLNIDFDTPTYDLEFTYDNFGNRTKATAPNGQIVYTYGHSNDNQLTSYSLNSRLDVSLAYDGNGSLKTETYTRFGQADHAVNYSFDSQNRLKQIVYNYDNAGALVSRSNNVLKFLYDDAMRRTMKQSNASTTYYLNDGLTVLNELNEVGETVKLMVRGLGPVAEIDSAGKIHYIHQDTLGSAVMVTDESGHVEQKYEYDPFGQLTGAIMGLDESVNTRYLYTGQEFDSESDLYYYGARYYNPLTGRFISRDPKLSRGGTLGYNEYVYAFNNPFGYIDPSGEVNWGLMWEGTKQTVFGGLTTVFGAAEVAAGIGIATGGTAASGGLAAPVAVAGGVVVGAMGVNNVVAGTTQASGGLTNLWNGLWDNNVEAVDYTFNPAHEAIDAVTEEGSTANTVAHIGYDVTDLVFGTVGIMKAGSMTSKAVNLAEEASKVKVPNPHGKAGGPAHQQGVINTVSQVEKGGLEAIKEYQIRDASGRIVRYVDVAGVNPITKMPVEFYQVGKTTQAGLPVAREIRAIAEIEKYSGITSNFVSYNSLITKTPATVGSVSSLTTLGIFGQYFAPAGKAASIVYNYNNRCIDDK</sequence>
<evidence type="ECO:0000256" key="1">
    <source>
        <dbReference type="ARBA" id="ARBA00022737"/>
    </source>
</evidence>
<feature type="domain" description="CARDB" evidence="4">
    <location>
        <begin position="553"/>
        <end position="652"/>
    </location>
</feature>
<dbReference type="PANTHER" id="PTHR32305:SF15">
    <property type="entry name" value="PROTEIN RHSA-RELATED"/>
    <property type="match status" value="1"/>
</dbReference>
<dbReference type="InterPro" id="IPR022385">
    <property type="entry name" value="Rhs_assc_core"/>
</dbReference>
<protein>
    <submittedName>
        <fullName evidence="7">Uncharacterized protein</fullName>
    </submittedName>
</protein>
<comment type="caution">
    <text evidence="7">The sequence shown here is derived from an EMBL/GenBank/DDBJ whole genome shotgun (WGS) entry which is preliminary data.</text>
</comment>
<dbReference type="InterPro" id="IPR006530">
    <property type="entry name" value="YD"/>
</dbReference>
<dbReference type="InterPro" id="IPR050708">
    <property type="entry name" value="T6SS_VgrG/RHS"/>
</dbReference>
<evidence type="ECO:0000259" key="5">
    <source>
        <dbReference type="Pfam" id="PF20148"/>
    </source>
</evidence>
<dbReference type="Pfam" id="PF05593">
    <property type="entry name" value="RHS_repeat"/>
    <property type="match status" value="3"/>
</dbReference>
<evidence type="ECO:0000259" key="4">
    <source>
        <dbReference type="Pfam" id="PF07705"/>
    </source>
</evidence>
<accession>A0A2M6W3L5</accession>
<proteinExistence type="predicted"/>
<feature type="domain" description="CARDB" evidence="4">
    <location>
        <begin position="912"/>
        <end position="1025"/>
    </location>
</feature>
<dbReference type="Pfam" id="PF07705">
    <property type="entry name" value="CARDB"/>
    <property type="match status" value="4"/>
</dbReference>
<evidence type="ECO:0000256" key="3">
    <source>
        <dbReference type="SAM" id="SignalP"/>
    </source>
</evidence>
<feature type="domain" description="CARDB" evidence="4">
    <location>
        <begin position="679"/>
        <end position="777"/>
    </location>
</feature>
<dbReference type="Pfam" id="PF25023">
    <property type="entry name" value="TEN_YD-shell"/>
    <property type="match status" value="3"/>
</dbReference>
<dbReference type="Proteomes" id="UP000231183">
    <property type="component" value="Unassembled WGS sequence"/>
</dbReference>
<gene>
    <name evidence="7" type="ORF">COU31_03165</name>
</gene>
<feature type="domain" description="DUF6531" evidence="5">
    <location>
        <begin position="1094"/>
        <end position="1146"/>
    </location>
</feature>
<dbReference type="EMBL" id="PFBX01000031">
    <property type="protein sequence ID" value="PIT87394.1"/>
    <property type="molecule type" value="Genomic_DNA"/>
</dbReference>
<evidence type="ECO:0000259" key="6">
    <source>
        <dbReference type="Pfam" id="PF25023"/>
    </source>
</evidence>
<evidence type="ECO:0000313" key="7">
    <source>
        <dbReference type="EMBL" id="PIT87394.1"/>
    </source>
</evidence>
<name>A0A2M6W3L5_9BACT</name>